<dbReference type="CDD" id="cd00741">
    <property type="entry name" value="Lipase"/>
    <property type="match status" value="1"/>
</dbReference>
<comment type="caution">
    <text evidence="4">The sequence shown here is derived from an EMBL/GenBank/DDBJ whole genome shotgun (WGS) entry which is preliminary data.</text>
</comment>
<dbReference type="Gene3D" id="3.40.50.1820">
    <property type="entry name" value="alpha/beta hydrolase"/>
    <property type="match status" value="1"/>
</dbReference>
<evidence type="ECO:0000313" key="4">
    <source>
        <dbReference type="EMBL" id="PAB60001.1"/>
    </source>
</evidence>
<dbReference type="Pfam" id="PF00326">
    <property type="entry name" value="Peptidase_S9"/>
    <property type="match status" value="1"/>
</dbReference>
<dbReference type="InterPro" id="IPR029058">
    <property type="entry name" value="AB_hydrolase_fold"/>
</dbReference>
<gene>
    <name evidence="4" type="ORF">CCE28_06400</name>
</gene>
<protein>
    <recommendedName>
        <fullName evidence="3">Peptidase S9 prolyl oligopeptidase catalytic domain-containing protein</fullName>
    </recommendedName>
</protein>
<dbReference type="PANTHER" id="PTHR22946:SF9">
    <property type="entry name" value="POLYKETIDE TRANSFERASE AF380"/>
    <property type="match status" value="1"/>
</dbReference>
<keyword evidence="2" id="KW-0732">Signal</keyword>
<dbReference type="RefSeq" id="WP_095132141.1">
    <property type="nucleotide sequence ID" value="NZ_NIBG01000004.1"/>
</dbReference>
<organism evidence="4 5">
    <name type="scientific">Anaeromicrobium sediminis</name>
    <dbReference type="NCBI Taxonomy" id="1478221"/>
    <lineage>
        <taxon>Bacteria</taxon>
        <taxon>Bacillati</taxon>
        <taxon>Bacillota</taxon>
        <taxon>Clostridia</taxon>
        <taxon>Peptostreptococcales</taxon>
        <taxon>Thermotaleaceae</taxon>
        <taxon>Anaeromicrobium</taxon>
    </lineage>
</organism>
<dbReference type="Proteomes" id="UP000216024">
    <property type="component" value="Unassembled WGS sequence"/>
</dbReference>
<keyword evidence="5" id="KW-1185">Reference proteome</keyword>
<evidence type="ECO:0000256" key="1">
    <source>
        <dbReference type="ARBA" id="ARBA00022801"/>
    </source>
</evidence>
<sequence length="292" mass="32341">MKRIVSIILILTMLVIIVAGCSQAEDKNTFMSLREEHKSEIIKRGPVPGKSKELNTPNGASLITYESGELKLKGWISENKEENIKKPAIVFVHGGFSLNESYWDLMKPYMDAGYVVMTPMVRGEKGNDGNYELLYGEVDDIIAAGEYVSKLSYVDEKNIYLVGHSLGGATSILASMMPSKYKSVITFGAAPLDIKGELDANEQLKNIIPFNMDNEIEFSLRTPIKYADSVQKPLYMFVESNSHIPNLKELTESFSKEVNEKGGKSEIHIVEGNHLSAIEGAVKKSIDIINGN</sequence>
<feature type="chain" id="PRO_5012334262" description="Peptidase S9 prolyl oligopeptidase catalytic domain-containing protein" evidence="2">
    <location>
        <begin position="25"/>
        <end position="292"/>
    </location>
</feature>
<evidence type="ECO:0000259" key="3">
    <source>
        <dbReference type="Pfam" id="PF00326"/>
    </source>
</evidence>
<accession>A0A267MK77</accession>
<dbReference type="PANTHER" id="PTHR22946">
    <property type="entry name" value="DIENELACTONE HYDROLASE DOMAIN-CONTAINING PROTEIN-RELATED"/>
    <property type="match status" value="1"/>
</dbReference>
<dbReference type="InterPro" id="IPR050261">
    <property type="entry name" value="FrsA_esterase"/>
</dbReference>
<keyword evidence="1" id="KW-0378">Hydrolase</keyword>
<evidence type="ECO:0000256" key="2">
    <source>
        <dbReference type="SAM" id="SignalP"/>
    </source>
</evidence>
<dbReference type="GO" id="GO:0008236">
    <property type="term" value="F:serine-type peptidase activity"/>
    <property type="evidence" value="ECO:0007669"/>
    <property type="project" value="InterPro"/>
</dbReference>
<dbReference type="GO" id="GO:0052689">
    <property type="term" value="F:carboxylic ester hydrolase activity"/>
    <property type="evidence" value="ECO:0007669"/>
    <property type="project" value="UniProtKB-ARBA"/>
</dbReference>
<feature type="signal peptide" evidence="2">
    <location>
        <begin position="1"/>
        <end position="24"/>
    </location>
</feature>
<dbReference type="InterPro" id="IPR001375">
    <property type="entry name" value="Peptidase_S9_cat"/>
</dbReference>
<dbReference type="OrthoDB" id="9805123at2"/>
<dbReference type="EMBL" id="NIBG01000004">
    <property type="protein sequence ID" value="PAB60001.1"/>
    <property type="molecule type" value="Genomic_DNA"/>
</dbReference>
<proteinExistence type="predicted"/>
<dbReference type="AlphaFoldDB" id="A0A267MK77"/>
<dbReference type="PROSITE" id="PS51257">
    <property type="entry name" value="PROKAR_LIPOPROTEIN"/>
    <property type="match status" value="1"/>
</dbReference>
<feature type="domain" description="Peptidase S9 prolyl oligopeptidase catalytic" evidence="3">
    <location>
        <begin position="109"/>
        <end position="240"/>
    </location>
</feature>
<dbReference type="GO" id="GO:0006508">
    <property type="term" value="P:proteolysis"/>
    <property type="evidence" value="ECO:0007669"/>
    <property type="project" value="InterPro"/>
</dbReference>
<name>A0A267MK77_9FIRM</name>
<evidence type="ECO:0000313" key="5">
    <source>
        <dbReference type="Proteomes" id="UP000216024"/>
    </source>
</evidence>
<dbReference type="SUPFAM" id="SSF53474">
    <property type="entry name" value="alpha/beta-Hydrolases"/>
    <property type="match status" value="1"/>
</dbReference>
<reference evidence="4 5" key="1">
    <citation type="submission" date="2017-06" db="EMBL/GenBank/DDBJ databases">
        <title>Draft genome sequence of anaerobic fermentative bacterium Anaeromicrobium sediminis DY2726D isolated from West Pacific Ocean sediments.</title>
        <authorList>
            <person name="Zeng X."/>
        </authorList>
    </citation>
    <scope>NUCLEOTIDE SEQUENCE [LARGE SCALE GENOMIC DNA]</scope>
    <source>
        <strain evidence="4 5">DY2726D</strain>
    </source>
</reference>